<dbReference type="Gene3D" id="3.30.420.10">
    <property type="entry name" value="Ribonuclease H-like superfamily/Ribonuclease H"/>
    <property type="match status" value="1"/>
</dbReference>
<evidence type="ECO:0000313" key="3">
    <source>
        <dbReference type="EMBL" id="SLM46213.1"/>
    </source>
</evidence>
<dbReference type="RefSeq" id="WP_080884941.1">
    <property type="nucleotide sequence ID" value="NZ_LT828648.1"/>
</dbReference>
<name>A0A1W1I042_9BACT</name>
<evidence type="ECO:0000313" key="4">
    <source>
        <dbReference type="Proteomes" id="UP000192042"/>
    </source>
</evidence>
<organism evidence="3 4">
    <name type="scientific">Nitrospira japonica</name>
    <dbReference type="NCBI Taxonomy" id="1325564"/>
    <lineage>
        <taxon>Bacteria</taxon>
        <taxon>Pseudomonadati</taxon>
        <taxon>Nitrospirota</taxon>
        <taxon>Nitrospiria</taxon>
        <taxon>Nitrospirales</taxon>
        <taxon>Nitrospiraceae</taxon>
        <taxon>Nitrospira</taxon>
    </lineage>
</organism>
<dbReference type="GO" id="GO:0032196">
    <property type="term" value="P:transposition"/>
    <property type="evidence" value="ECO:0007669"/>
    <property type="project" value="TreeGrafter"/>
</dbReference>
<dbReference type="KEGG" id="nja:NSJP_0041"/>
<dbReference type="OrthoDB" id="9781678at2"/>
<keyword evidence="1" id="KW-0233">DNA recombination</keyword>
<dbReference type="AlphaFoldDB" id="A0A1W1I042"/>
<dbReference type="GO" id="GO:0005829">
    <property type="term" value="C:cytosol"/>
    <property type="evidence" value="ECO:0007669"/>
    <property type="project" value="TreeGrafter"/>
</dbReference>
<dbReference type="EMBL" id="LT828648">
    <property type="protein sequence ID" value="SLM46213.1"/>
    <property type="molecule type" value="Genomic_DNA"/>
</dbReference>
<dbReference type="PANTHER" id="PTHR10948:SF23">
    <property type="entry name" value="TRANSPOSASE INSI FOR INSERTION SEQUENCE ELEMENT IS30A-RELATED"/>
    <property type="match status" value="1"/>
</dbReference>
<dbReference type="NCBIfam" id="NF033563">
    <property type="entry name" value="transpos_IS30"/>
    <property type="match status" value="1"/>
</dbReference>
<dbReference type="PANTHER" id="PTHR10948">
    <property type="entry name" value="TRANSPOSASE"/>
    <property type="match status" value="1"/>
</dbReference>
<evidence type="ECO:0000259" key="2">
    <source>
        <dbReference type="PROSITE" id="PS50994"/>
    </source>
</evidence>
<dbReference type="Pfam" id="PF13936">
    <property type="entry name" value="HTH_38"/>
    <property type="match status" value="1"/>
</dbReference>
<protein>
    <submittedName>
        <fullName evidence="3">Phosphate transport system permease</fullName>
    </submittedName>
</protein>
<dbReference type="GO" id="GO:0006310">
    <property type="term" value="P:DNA recombination"/>
    <property type="evidence" value="ECO:0007669"/>
    <property type="project" value="UniProtKB-KW"/>
</dbReference>
<reference evidence="3 4" key="1">
    <citation type="submission" date="2017-03" db="EMBL/GenBank/DDBJ databases">
        <authorList>
            <person name="Afonso C.L."/>
            <person name="Miller P.J."/>
            <person name="Scott M.A."/>
            <person name="Spackman E."/>
            <person name="Goraichik I."/>
            <person name="Dimitrov K.M."/>
            <person name="Suarez D.L."/>
            <person name="Swayne D.E."/>
        </authorList>
    </citation>
    <scope>NUCLEOTIDE SEQUENCE [LARGE SCALE GENOMIC DNA]</scope>
    <source>
        <strain evidence="3">Genome sequencing of Nitrospira japonica strain NJ11</strain>
    </source>
</reference>
<dbReference type="STRING" id="1325564.NSJP_0041"/>
<dbReference type="InterPro" id="IPR012337">
    <property type="entry name" value="RNaseH-like_sf"/>
</dbReference>
<dbReference type="GO" id="GO:0003676">
    <property type="term" value="F:nucleic acid binding"/>
    <property type="evidence" value="ECO:0007669"/>
    <property type="project" value="InterPro"/>
</dbReference>
<keyword evidence="4" id="KW-1185">Reference proteome</keyword>
<gene>
    <name evidence="3" type="ORF">NSJP_0041</name>
</gene>
<dbReference type="GO" id="GO:0004803">
    <property type="term" value="F:transposase activity"/>
    <property type="evidence" value="ECO:0007669"/>
    <property type="project" value="TreeGrafter"/>
</dbReference>
<dbReference type="Proteomes" id="UP000192042">
    <property type="component" value="Chromosome I"/>
</dbReference>
<dbReference type="InterPro" id="IPR036397">
    <property type="entry name" value="RNaseH_sf"/>
</dbReference>
<sequence length="336" mass="38756">MGRHYAQLSLEDRCTIARARDAGQTIRQIAAALDRAPSTILRELRRNRGQQVGYAPAYAQQQTRSRRWRGSRLLRHPALQVHVLRWLGWGWSPAQVAGRLKRDGGVLRISYESIYRFIASQIRRTKDYRWRHYLPRGKSKRGWRGRKGGSAVDHIRRRVAIGERPAAVQQRQEPGHWEADLMLFAKYGQAVLVTHERRSRVLVASRQPSKAASPVARRLTALFQTLPPALRRTITFDNGTEFAYHYQLHPLGMQTFFCDPHAPWQKGGIENGIGRMRRALPRKTDLATLSTRRLLALVRAYNHTPRKCLDYETPAEVSTRDLLHFKCDSTFPLSRE</sequence>
<accession>A0A1W1I042</accession>
<dbReference type="GO" id="GO:0015074">
    <property type="term" value="P:DNA integration"/>
    <property type="evidence" value="ECO:0007669"/>
    <property type="project" value="InterPro"/>
</dbReference>
<feature type="domain" description="Integrase catalytic" evidence="2">
    <location>
        <begin position="161"/>
        <end position="322"/>
    </location>
</feature>
<dbReference type="InterPro" id="IPR053392">
    <property type="entry name" value="Transposase_IS30-like"/>
</dbReference>
<proteinExistence type="predicted"/>
<dbReference type="InterPro" id="IPR025246">
    <property type="entry name" value="IS30-like_HTH"/>
</dbReference>
<dbReference type="InterPro" id="IPR001584">
    <property type="entry name" value="Integrase_cat-core"/>
</dbReference>
<evidence type="ECO:0000256" key="1">
    <source>
        <dbReference type="ARBA" id="ARBA00023172"/>
    </source>
</evidence>
<dbReference type="InterPro" id="IPR051917">
    <property type="entry name" value="Transposase-Integrase"/>
</dbReference>
<dbReference type="PROSITE" id="PS50994">
    <property type="entry name" value="INTEGRASE"/>
    <property type="match status" value="1"/>
</dbReference>
<dbReference type="SUPFAM" id="SSF53098">
    <property type="entry name" value="Ribonuclease H-like"/>
    <property type="match status" value="1"/>
</dbReference>